<protein>
    <submittedName>
        <fullName evidence="2">Uncharacterized protein</fullName>
    </submittedName>
</protein>
<evidence type="ECO:0000313" key="2">
    <source>
        <dbReference type="EMBL" id="MPC98231.1"/>
    </source>
</evidence>
<gene>
    <name evidence="2" type="ORF">E2C01_093590</name>
</gene>
<feature type="compositionally biased region" description="Basic and acidic residues" evidence="1">
    <location>
        <begin position="20"/>
        <end position="32"/>
    </location>
</feature>
<feature type="region of interest" description="Disordered" evidence="1">
    <location>
        <begin position="1"/>
        <end position="45"/>
    </location>
</feature>
<dbReference type="Proteomes" id="UP000324222">
    <property type="component" value="Unassembled WGS sequence"/>
</dbReference>
<feature type="compositionally biased region" description="Basic and acidic residues" evidence="1">
    <location>
        <begin position="1"/>
        <end position="10"/>
    </location>
</feature>
<dbReference type="AlphaFoldDB" id="A0A5B7JJJ5"/>
<dbReference type="EMBL" id="VSRR010113148">
    <property type="protein sequence ID" value="MPC98231.1"/>
    <property type="molecule type" value="Genomic_DNA"/>
</dbReference>
<organism evidence="2 3">
    <name type="scientific">Portunus trituberculatus</name>
    <name type="common">Swimming crab</name>
    <name type="synonym">Neptunus trituberculatus</name>
    <dbReference type="NCBI Taxonomy" id="210409"/>
    <lineage>
        <taxon>Eukaryota</taxon>
        <taxon>Metazoa</taxon>
        <taxon>Ecdysozoa</taxon>
        <taxon>Arthropoda</taxon>
        <taxon>Crustacea</taxon>
        <taxon>Multicrustacea</taxon>
        <taxon>Malacostraca</taxon>
        <taxon>Eumalacostraca</taxon>
        <taxon>Eucarida</taxon>
        <taxon>Decapoda</taxon>
        <taxon>Pleocyemata</taxon>
        <taxon>Brachyura</taxon>
        <taxon>Eubrachyura</taxon>
        <taxon>Portunoidea</taxon>
        <taxon>Portunidae</taxon>
        <taxon>Portuninae</taxon>
        <taxon>Portunus</taxon>
    </lineage>
</organism>
<sequence>MNNIDLDSRAGRHYSGTAESKQELVRGAEITDGRGAQLGQEERKF</sequence>
<comment type="caution">
    <text evidence="2">The sequence shown here is derived from an EMBL/GenBank/DDBJ whole genome shotgun (WGS) entry which is preliminary data.</text>
</comment>
<evidence type="ECO:0000256" key="1">
    <source>
        <dbReference type="SAM" id="MobiDB-lite"/>
    </source>
</evidence>
<reference evidence="2 3" key="1">
    <citation type="submission" date="2019-05" db="EMBL/GenBank/DDBJ databases">
        <title>Another draft genome of Portunus trituberculatus and its Hox gene families provides insights of decapod evolution.</title>
        <authorList>
            <person name="Jeong J.-H."/>
            <person name="Song I."/>
            <person name="Kim S."/>
            <person name="Choi T."/>
            <person name="Kim D."/>
            <person name="Ryu S."/>
            <person name="Kim W."/>
        </authorList>
    </citation>
    <scope>NUCLEOTIDE SEQUENCE [LARGE SCALE GENOMIC DNA]</scope>
    <source>
        <tissue evidence="2">Muscle</tissue>
    </source>
</reference>
<accession>A0A5B7JJJ5</accession>
<proteinExistence type="predicted"/>
<keyword evidence="3" id="KW-1185">Reference proteome</keyword>
<evidence type="ECO:0000313" key="3">
    <source>
        <dbReference type="Proteomes" id="UP000324222"/>
    </source>
</evidence>
<name>A0A5B7JJJ5_PORTR</name>